<dbReference type="Proteomes" id="UP001576784">
    <property type="component" value="Unassembled WGS sequence"/>
</dbReference>
<gene>
    <name evidence="1" type="ORF">ACE1CI_14725</name>
</gene>
<sequence length="155" mass="16308">AISQQGGPQLQGIITVNTPDIDPSSGLLELSVDLLDPTQLIATGCPAAQGNSFTVTGRGGLPPLPSESLRPNNTVSVDWVGNSQEQRNSDTQVPKMISSPTNYQLSTTQNKSEIVEATGWVRNNKGQVVLITSAPNVPNGSWLTPTTCPTTVEAQ</sequence>
<organism evidence="1 2">
    <name type="scientific">Floridaenema flaviceps BLCC-F50</name>
    <dbReference type="NCBI Taxonomy" id="3153642"/>
    <lineage>
        <taxon>Bacteria</taxon>
        <taxon>Bacillati</taxon>
        <taxon>Cyanobacteriota</taxon>
        <taxon>Cyanophyceae</taxon>
        <taxon>Oscillatoriophycideae</taxon>
        <taxon>Aerosakkonematales</taxon>
        <taxon>Aerosakkonemataceae</taxon>
        <taxon>Floridanema</taxon>
        <taxon>Floridanema flaviceps</taxon>
    </lineage>
</organism>
<evidence type="ECO:0000313" key="2">
    <source>
        <dbReference type="Proteomes" id="UP001576784"/>
    </source>
</evidence>
<evidence type="ECO:0000313" key="1">
    <source>
        <dbReference type="EMBL" id="MFB2894162.1"/>
    </source>
</evidence>
<keyword evidence="2" id="KW-1185">Reference proteome</keyword>
<dbReference type="EMBL" id="JBHFNR010000101">
    <property type="protein sequence ID" value="MFB2894162.1"/>
    <property type="molecule type" value="Genomic_DNA"/>
</dbReference>
<comment type="caution">
    <text evidence="1">The sequence shown here is derived from an EMBL/GenBank/DDBJ whole genome shotgun (WGS) entry which is preliminary data.</text>
</comment>
<reference evidence="1 2" key="1">
    <citation type="submission" date="2024-09" db="EMBL/GenBank/DDBJ databases">
        <title>Floridaenema gen nov. (Aerosakkonemataceae, Aerosakkonematales ord. nov., Cyanobacteria) from benthic tropical and subtropical fresh waters, with the description of four new species.</title>
        <authorList>
            <person name="Moretto J.A."/>
            <person name="Berthold D.E."/>
            <person name="Lefler F.W."/>
            <person name="Huang I.-S."/>
            <person name="Laughinghouse H. IV."/>
        </authorList>
    </citation>
    <scope>NUCLEOTIDE SEQUENCE [LARGE SCALE GENOMIC DNA]</scope>
    <source>
        <strain evidence="1 2">BLCC-F50</strain>
    </source>
</reference>
<accession>A0ABV4XRV3</accession>
<proteinExistence type="predicted"/>
<protein>
    <submittedName>
        <fullName evidence="1">Uncharacterized protein</fullName>
    </submittedName>
</protein>
<feature type="non-terminal residue" evidence="1">
    <location>
        <position position="1"/>
    </location>
</feature>
<name>A0ABV4XRV3_9CYAN</name>